<gene>
    <name evidence="1" type="ORF">TIN2_86</name>
</gene>
<evidence type="ECO:0000313" key="1">
    <source>
        <dbReference type="EMBL" id="AKJ71776.1"/>
    </source>
</evidence>
<dbReference type="RefSeq" id="YP_009204521.1">
    <property type="nucleotide sequence ID" value="NC_028865.1"/>
</dbReference>
<organism evidence="1 2">
    <name type="scientific">Tsukamurella phage TIN2</name>
    <dbReference type="NCBI Taxonomy" id="1636545"/>
    <lineage>
        <taxon>Viruses</taxon>
        <taxon>Duplodnaviria</taxon>
        <taxon>Heunggongvirae</taxon>
        <taxon>Uroviricota</taxon>
        <taxon>Caudoviricetes</taxon>
        <taxon>Tinduovirus</taxon>
        <taxon>Tinduovirus TIN2</taxon>
    </lineage>
</organism>
<dbReference type="KEGG" id="vg:26631047"/>
<protein>
    <submittedName>
        <fullName evidence="1">Uncharacterized protein</fullName>
    </submittedName>
</protein>
<dbReference type="EMBL" id="KR011062">
    <property type="protein sequence ID" value="AKJ71776.1"/>
    <property type="molecule type" value="Genomic_DNA"/>
</dbReference>
<name>A0A0K0N5B0_9CAUD</name>
<dbReference type="GeneID" id="26631047"/>
<proteinExistence type="predicted"/>
<evidence type="ECO:0000313" key="2">
    <source>
        <dbReference type="Proteomes" id="UP000203853"/>
    </source>
</evidence>
<dbReference type="Proteomes" id="UP000203853">
    <property type="component" value="Segment"/>
</dbReference>
<accession>A0A0K0N5B0</accession>
<dbReference type="OrthoDB" id="35466at10239"/>
<keyword evidence="2" id="KW-1185">Reference proteome</keyword>
<sequence>MRSFVWFVLGLAVAGVLSVTLFAPEPPAPAKPQPAMMVQVTKTVEKEVRGKATPECVNWMNAVQKLREGQKVLSQSKGDLERIQGEIIANLYNKDSVKQAALRAELNRVAQAMNNAWASIGDAAATIDATDPGHEPCR</sequence>
<reference evidence="1 2" key="1">
    <citation type="journal article" date="2015" name="Appl. Environ. Microbiol.">
        <title>Three of a Kind: Genetically Similar Tsukamurella Phages TIN2, TIN3, and TIN4.</title>
        <authorList>
            <person name="Dyson Z.A."/>
            <person name="Tucci J."/>
            <person name="Seviour R.J."/>
            <person name="Petrovski S."/>
        </authorList>
    </citation>
    <scope>NUCLEOTIDE SEQUENCE [LARGE SCALE GENOMIC DNA]</scope>
</reference>